<name>A0A9Q0JDF4_9ROSI</name>
<dbReference type="CDD" id="cd00590">
    <property type="entry name" value="RRM_SF"/>
    <property type="match status" value="1"/>
</dbReference>
<reference evidence="4" key="2">
    <citation type="journal article" date="2023" name="Plants (Basel)">
        <title>Annotation of the Turnera subulata (Passifloraceae) Draft Genome Reveals the S-Locus Evolved after the Divergence of Turneroideae from Passifloroideae in a Stepwise Manner.</title>
        <authorList>
            <person name="Henning P.M."/>
            <person name="Roalson E.H."/>
            <person name="Mir W."/>
            <person name="McCubbin A.G."/>
            <person name="Shore J.S."/>
        </authorList>
    </citation>
    <scope>NUCLEOTIDE SEQUENCE</scope>
    <source>
        <strain evidence="4">F60SS</strain>
    </source>
</reference>
<sequence>MMLSNPAAAASVCCCCCAANSFLSSPLIIPNNNNIILKKNPLSSKPLFSRKHNASLSFSFPLQKCTLGGFFALGALTNGRKQRGGGTTSVGGKGDSDDEEEEEDEEEDDSMFDEEEEEEEYGEDGDGNDDDDLVLPLDKMKKWLKKKPRGFGEGKVYDTSVEDKLLEQIVQSRQAQSSNLNNLKKNPVLLPSKKDPKINKKAAAAAASSSEVVAASGIPVRVSNLPKKKNIHRDLKSAFKDVRGLVDIIPAVSGNQKTKDPICKGFAFVYFRTEDAAARFVQLFSRQPVAFGRIQKQIRCEMINQSSSNTPNGESKSSLFFKPQIVASALQGHSGADLDTDDAFVKETESGFSDSSDNELIATDLEDVSVGSSELKDHDGEKPKIEPGTGPSLKRLDKSRAPKKKSIAKGGRKVPKLAVPGSAKRLKIKDKSVLTDVLSKYGLKTALTGEQR</sequence>
<dbReference type="PANTHER" id="PTHR37200:SF1">
    <property type="entry name" value="RNA-BINDING (RRM_RBD_RNP MOTIFS) FAMILY PROTEIN"/>
    <property type="match status" value="1"/>
</dbReference>
<feature type="domain" description="RRM" evidence="3">
    <location>
        <begin position="218"/>
        <end position="305"/>
    </location>
</feature>
<feature type="region of interest" description="Disordered" evidence="2">
    <location>
        <begin position="173"/>
        <end position="195"/>
    </location>
</feature>
<feature type="compositionally biased region" description="Gly residues" evidence="2">
    <location>
        <begin position="84"/>
        <end position="93"/>
    </location>
</feature>
<dbReference type="GO" id="GO:0003723">
    <property type="term" value="F:RNA binding"/>
    <property type="evidence" value="ECO:0007669"/>
    <property type="project" value="UniProtKB-UniRule"/>
</dbReference>
<dbReference type="InterPro" id="IPR000504">
    <property type="entry name" value="RRM_dom"/>
</dbReference>
<keyword evidence="1" id="KW-0694">RNA-binding</keyword>
<evidence type="ECO:0000313" key="5">
    <source>
        <dbReference type="Proteomes" id="UP001141552"/>
    </source>
</evidence>
<dbReference type="PANTHER" id="PTHR37200">
    <property type="entry name" value="RNA-BINDING (RRM/RBD/RNP MOTIFS) FAMILY PROTEIN"/>
    <property type="match status" value="1"/>
</dbReference>
<evidence type="ECO:0000313" key="4">
    <source>
        <dbReference type="EMBL" id="KAJ4838621.1"/>
    </source>
</evidence>
<dbReference type="Proteomes" id="UP001141552">
    <property type="component" value="Unassembled WGS sequence"/>
</dbReference>
<dbReference type="SUPFAM" id="SSF54928">
    <property type="entry name" value="RNA-binding domain, RBD"/>
    <property type="match status" value="1"/>
</dbReference>
<feature type="compositionally biased region" description="Low complexity" evidence="2">
    <location>
        <begin position="177"/>
        <end position="191"/>
    </location>
</feature>
<feature type="region of interest" description="Disordered" evidence="2">
    <location>
        <begin position="81"/>
        <end position="134"/>
    </location>
</feature>
<dbReference type="OrthoDB" id="1912879at2759"/>
<organism evidence="4 5">
    <name type="scientific">Turnera subulata</name>
    <dbReference type="NCBI Taxonomy" id="218843"/>
    <lineage>
        <taxon>Eukaryota</taxon>
        <taxon>Viridiplantae</taxon>
        <taxon>Streptophyta</taxon>
        <taxon>Embryophyta</taxon>
        <taxon>Tracheophyta</taxon>
        <taxon>Spermatophyta</taxon>
        <taxon>Magnoliopsida</taxon>
        <taxon>eudicotyledons</taxon>
        <taxon>Gunneridae</taxon>
        <taxon>Pentapetalae</taxon>
        <taxon>rosids</taxon>
        <taxon>fabids</taxon>
        <taxon>Malpighiales</taxon>
        <taxon>Passifloraceae</taxon>
        <taxon>Turnera</taxon>
    </lineage>
</organism>
<gene>
    <name evidence="4" type="ORF">Tsubulata_019389</name>
</gene>
<proteinExistence type="predicted"/>
<dbReference type="AlphaFoldDB" id="A0A9Q0JDF4"/>
<keyword evidence="5" id="KW-1185">Reference proteome</keyword>
<reference evidence="4" key="1">
    <citation type="submission" date="2022-02" db="EMBL/GenBank/DDBJ databases">
        <authorList>
            <person name="Henning P.M."/>
            <person name="McCubbin A.G."/>
            <person name="Shore J.S."/>
        </authorList>
    </citation>
    <scope>NUCLEOTIDE SEQUENCE</scope>
    <source>
        <strain evidence="4">F60SS</strain>
        <tissue evidence="4">Leaves</tissue>
    </source>
</reference>
<feature type="compositionally biased region" description="Basic residues" evidence="2">
    <location>
        <begin position="401"/>
        <end position="415"/>
    </location>
</feature>
<dbReference type="EMBL" id="JAKUCV010003509">
    <property type="protein sequence ID" value="KAJ4838621.1"/>
    <property type="molecule type" value="Genomic_DNA"/>
</dbReference>
<feature type="compositionally biased region" description="Acidic residues" evidence="2">
    <location>
        <begin position="96"/>
        <end position="133"/>
    </location>
</feature>
<evidence type="ECO:0000256" key="2">
    <source>
        <dbReference type="SAM" id="MobiDB-lite"/>
    </source>
</evidence>
<protein>
    <recommendedName>
        <fullName evidence="3">RRM domain-containing protein</fullName>
    </recommendedName>
</protein>
<comment type="caution">
    <text evidence="4">The sequence shown here is derived from an EMBL/GenBank/DDBJ whole genome shotgun (WGS) entry which is preliminary data.</text>
</comment>
<evidence type="ECO:0000256" key="1">
    <source>
        <dbReference type="PROSITE-ProRule" id="PRU00176"/>
    </source>
</evidence>
<evidence type="ECO:0000259" key="3">
    <source>
        <dbReference type="PROSITE" id="PS50102"/>
    </source>
</evidence>
<dbReference type="InterPro" id="IPR035979">
    <property type="entry name" value="RBD_domain_sf"/>
</dbReference>
<dbReference type="Gene3D" id="3.30.70.330">
    <property type="match status" value="1"/>
</dbReference>
<accession>A0A9Q0JDF4</accession>
<feature type="region of interest" description="Disordered" evidence="2">
    <location>
        <begin position="371"/>
        <end position="418"/>
    </location>
</feature>
<dbReference type="InterPro" id="IPR012677">
    <property type="entry name" value="Nucleotide-bd_a/b_plait_sf"/>
</dbReference>
<feature type="compositionally biased region" description="Basic and acidic residues" evidence="2">
    <location>
        <begin position="374"/>
        <end position="385"/>
    </location>
</feature>
<dbReference type="PROSITE" id="PS50102">
    <property type="entry name" value="RRM"/>
    <property type="match status" value="1"/>
</dbReference>